<evidence type="ECO:0000313" key="2">
    <source>
        <dbReference type="EMBL" id="KAL2268075.1"/>
    </source>
</evidence>
<dbReference type="Proteomes" id="UP001600064">
    <property type="component" value="Unassembled WGS sequence"/>
</dbReference>
<feature type="region of interest" description="Disordered" evidence="1">
    <location>
        <begin position="301"/>
        <end position="320"/>
    </location>
</feature>
<comment type="caution">
    <text evidence="2">The sequence shown here is derived from an EMBL/GenBank/DDBJ whole genome shotgun (WGS) entry which is preliminary data.</text>
</comment>
<evidence type="ECO:0008006" key="4">
    <source>
        <dbReference type="Google" id="ProtNLM"/>
    </source>
</evidence>
<dbReference type="EMBL" id="JAZGUE010000003">
    <property type="protein sequence ID" value="KAL2268075.1"/>
    <property type="molecule type" value="Genomic_DNA"/>
</dbReference>
<accession>A0ABR4DCN8</accession>
<evidence type="ECO:0000313" key="3">
    <source>
        <dbReference type="Proteomes" id="UP001600064"/>
    </source>
</evidence>
<protein>
    <recommendedName>
        <fullName evidence="4">F-box domain-containing protein</fullName>
    </recommendedName>
</protein>
<reference evidence="2 3" key="1">
    <citation type="journal article" date="2024" name="Commun. Biol.">
        <title>Comparative genomic analysis of thermophilic fungi reveals convergent evolutionary adaptations and gene losses.</title>
        <authorList>
            <person name="Steindorff A.S."/>
            <person name="Aguilar-Pontes M.V."/>
            <person name="Robinson A.J."/>
            <person name="Andreopoulos B."/>
            <person name="LaButti K."/>
            <person name="Kuo A."/>
            <person name="Mondo S."/>
            <person name="Riley R."/>
            <person name="Otillar R."/>
            <person name="Haridas S."/>
            <person name="Lipzen A."/>
            <person name="Grimwood J."/>
            <person name="Schmutz J."/>
            <person name="Clum A."/>
            <person name="Reid I.D."/>
            <person name="Moisan M.C."/>
            <person name="Butler G."/>
            <person name="Nguyen T.T.M."/>
            <person name="Dewar K."/>
            <person name="Conant G."/>
            <person name="Drula E."/>
            <person name="Henrissat B."/>
            <person name="Hansel C."/>
            <person name="Singer S."/>
            <person name="Hutchinson M.I."/>
            <person name="de Vries R.P."/>
            <person name="Natvig D.O."/>
            <person name="Powell A.J."/>
            <person name="Tsang A."/>
            <person name="Grigoriev I.V."/>
        </authorList>
    </citation>
    <scope>NUCLEOTIDE SEQUENCE [LARGE SCALE GENOMIC DNA]</scope>
    <source>
        <strain evidence="2 3">ATCC 22073</strain>
    </source>
</reference>
<evidence type="ECO:0000256" key="1">
    <source>
        <dbReference type="SAM" id="MobiDB-lite"/>
    </source>
</evidence>
<organism evidence="2 3">
    <name type="scientific">Remersonia thermophila</name>
    <dbReference type="NCBI Taxonomy" id="72144"/>
    <lineage>
        <taxon>Eukaryota</taxon>
        <taxon>Fungi</taxon>
        <taxon>Dikarya</taxon>
        <taxon>Ascomycota</taxon>
        <taxon>Pezizomycotina</taxon>
        <taxon>Sordariomycetes</taxon>
        <taxon>Sordariomycetidae</taxon>
        <taxon>Sordariales</taxon>
        <taxon>Sordariales incertae sedis</taxon>
        <taxon>Remersonia</taxon>
    </lineage>
</organism>
<proteinExistence type="predicted"/>
<keyword evidence="3" id="KW-1185">Reference proteome</keyword>
<dbReference type="GeneID" id="98123889"/>
<gene>
    <name evidence="2" type="ORF">VTJ83DRAFT_2921</name>
</gene>
<sequence length="464" mass="53343">MTTLDSLPTEVVNLVASAICRDRSTAHCLAKCQHDEFPVPNFPSSNETPTRSHAERFRALNALCLTSRRLHAVALLHLYHHVETPFRWWHLGNTLVARPDLAAHVRSFYYTYLDDLKYDYHDCGNEATRDRRLHAAFLRRRRAYLDTLPYSPRPWTLVSSQTLRDGTLHMPMDLLISLLPNLEVVSIHMTWGPAFRFCLPDSLPRLRHVDVSFREPDYDPSNLGMAHTAPLFRAARTSLKSVVLRRCAYYPPLRTRDRVSEQQKRRLEELERDGVFDDVDEDYRSLEDDWYLYGVKRPPSHTPGALEDGDRGEDRDEESDAYVPYDYSNVGHREEDSELDGQPTLPNATHLALCSSFPRDGQLRNLLMAFPNLAHLCILSEEIRNKGEIEAMDPLLRELTPRLESFVLYRPESEKNNEAAKRLLQGLEARGVQCTVKPAHGSHLERIEAEDENKVVASWVLSIP</sequence>
<dbReference type="RefSeq" id="XP_070866802.1">
    <property type="nucleotide sequence ID" value="XM_071009245.1"/>
</dbReference>
<name>A0ABR4DCN8_9PEZI</name>